<dbReference type="KEGG" id="snk:CP967_20930"/>
<evidence type="ECO:0000313" key="3">
    <source>
        <dbReference type="Proteomes" id="UP000326178"/>
    </source>
</evidence>
<dbReference type="GO" id="GO:0042802">
    <property type="term" value="F:identical protein binding"/>
    <property type="evidence" value="ECO:0007669"/>
    <property type="project" value="InterPro"/>
</dbReference>
<dbReference type="Proteomes" id="UP000326178">
    <property type="component" value="Chromosome"/>
</dbReference>
<dbReference type="EMBL" id="CP023702">
    <property type="protein sequence ID" value="QEU76668.1"/>
    <property type="molecule type" value="Genomic_DNA"/>
</dbReference>
<dbReference type="Pfam" id="PF07721">
    <property type="entry name" value="TPR_4"/>
    <property type="match status" value="2"/>
</dbReference>
<dbReference type="InterPro" id="IPR011717">
    <property type="entry name" value="TPR-4"/>
</dbReference>
<reference evidence="2 3" key="1">
    <citation type="submission" date="2017-09" db="EMBL/GenBank/DDBJ databases">
        <authorList>
            <person name="Lee N."/>
            <person name="Cho B.-K."/>
        </authorList>
    </citation>
    <scope>NUCLEOTIDE SEQUENCE [LARGE SCALE GENOMIC DNA]</scope>
    <source>
        <strain evidence="2 3">ATCC 12769</strain>
    </source>
</reference>
<sequence>MDVDDLAWQVSNYRGLPPRTVRLLLEHGHLNLVAQAAVDRGEWFCAEGAVEELCQAGDFGRALSVMEPFVVAGWRAALYAKAEILLRTGRRTEEALDLVRPEEAGRASVTECRDFAEVLGKAGRIDEAIELLVPHLDKSWLLSILVGITDGQGRDERVLELIAPLADHVRQARGEEHRDYALSDAQELQARVLERAGRADEAIRILGQDIAGRRFLAQNTLIAYAELLARHGRLEELRELAGGGDARTVLDIYAGALRHHGRVEEAEAVMRDAIAADDWVGYRAWLSSMLLAEGRLDDAIVVAEPGFGWYDCSNLLAPLVHPLLDRPEELLYLVEHPRVVPHHGHEEFQHWWRAWALAGLGRVDEAITVAGLDRPWTDPRIVKADLLRRAGRLDDAADELRALGTIKAREELCEILVLQGRADEAIAVHPTVAEQRAAEPKPEPVPLSDNGYSLEPPF</sequence>
<gene>
    <name evidence="2" type="ORF">CP967_20930</name>
</gene>
<evidence type="ECO:0000313" key="2">
    <source>
        <dbReference type="EMBL" id="QEU76668.1"/>
    </source>
</evidence>
<organism evidence="2 3">
    <name type="scientific">Streptomyces nitrosporeus</name>
    <dbReference type="NCBI Taxonomy" id="28894"/>
    <lineage>
        <taxon>Bacteria</taxon>
        <taxon>Bacillati</taxon>
        <taxon>Actinomycetota</taxon>
        <taxon>Actinomycetes</taxon>
        <taxon>Kitasatosporales</taxon>
        <taxon>Streptomycetaceae</taxon>
        <taxon>Streptomyces</taxon>
    </lineage>
</organism>
<evidence type="ECO:0008006" key="4">
    <source>
        <dbReference type="Google" id="ProtNLM"/>
    </source>
</evidence>
<dbReference type="OrthoDB" id="4319448at2"/>
<dbReference type="RefSeq" id="WP_150489426.1">
    <property type="nucleotide sequence ID" value="NZ_BMUV01000040.1"/>
</dbReference>
<dbReference type="AlphaFoldDB" id="A0A5J6FJT7"/>
<evidence type="ECO:0000256" key="1">
    <source>
        <dbReference type="SAM" id="MobiDB-lite"/>
    </source>
</evidence>
<feature type="region of interest" description="Disordered" evidence="1">
    <location>
        <begin position="433"/>
        <end position="458"/>
    </location>
</feature>
<name>A0A5J6FJT7_9ACTN</name>
<dbReference type="InterPro" id="IPR011990">
    <property type="entry name" value="TPR-like_helical_dom_sf"/>
</dbReference>
<accession>A0A5J6FJT7</accession>
<proteinExistence type="predicted"/>
<keyword evidence="3" id="KW-1185">Reference proteome</keyword>
<dbReference type="Gene3D" id="1.25.40.10">
    <property type="entry name" value="Tetratricopeptide repeat domain"/>
    <property type="match status" value="1"/>
</dbReference>
<protein>
    <recommendedName>
        <fullName evidence="4">Tetratricopeptide repeat protein</fullName>
    </recommendedName>
</protein>